<feature type="domain" description="FtsK" evidence="5">
    <location>
        <begin position="75"/>
        <end position="279"/>
    </location>
</feature>
<dbReference type="Pfam" id="PF01580">
    <property type="entry name" value="FtsK_SpoIIIE"/>
    <property type="match status" value="2"/>
</dbReference>
<protein>
    <submittedName>
        <fullName evidence="6">Cell division protein FtsK/SpoIIIE</fullName>
    </submittedName>
</protein>
<keyword evidence="1" id="KW-0677">Repeat</keyword>
<keyword evidence="6" id="KW-0131">Cell cycle</keyword>
<dbReference type="RefSeq" id="WP_061263626.1">
    <property type="nucleotide sequence ID" value="NZ_BCSZ01000025.1"/>
</dbReference>
<organism evidence="6 7">
    <name type="scientific">Mycolicibacterium fortuitum subsp. acetamidolyticum</name>
    <dbReference type="NCBI Taxonomy" id="144550"/>
    <lineage>
        <taxon>Bacteria</taxon>
        <taxon>Bacillati</taxon>
        <taxon>Actinomycetota</taxon>
        <taxon>Actinomycetes</taxon>
        <taxon>Mycobacteriales</taxon>
        <taxon>Mycobacteriaceae</taxon>
        <taxon>Mycolicibacterium</taxon>
    </lineage>
</organism>
<keyword evidence="6" id="KW-0132">Cell division</keyword>
<evidence type="ECO:0000313" key="6">
    <source>
        <dbReference type="EMBL" id="GAT02522.1"/>
    </source>
</evidence>
<keyword evidence="2 4" id="KW-0547">Nucleotide-binding</keyword>
<dbReference type="PANTHER" id="PTHR22683:SF1">
    <property type="entry name" value="TYPE VII SECRETION SYSTEM PROTEIN ESSC"/>
    <property type="match status" value="1"/>
</dbReference>
<dbReference type="NCBIfam" id="TIGR03925">
    <property type="entry name" value="T7SS_EccC_b"/>
    <property type="match status" value="1"/>
</dbReference>
<evidence type="ECO:0000256" key="3">
    <source>
        <dbReference type="ARBA" id="ARBA00022840"/>
    </source>
</evidence>
<evidence type="ECO:0000256" key="4">
    <source>
        <dbReference type="PROSITE-ProRule" id="PRU00289"/>
    </source>
</evidence>
<evidence type="ECO:0000256" key="2">
    <source>
        <dbReference type="ARBA" id="ARBA00022741"/>
    </source>
</evidence>
<reference evidence="7" key="2">
    <citation type="submission" date="2016-02" db="EMBL/GenBank/DDBJ databases">
        <title>Draft genome sequence of five rapidly growing Mycobacterium species.</title>
        <authorList>
            <person name="Katahira K."/>
            <person name="Gotou Y."/>
            <person name="Iida K."/>
            <person name="Ogura Y."/>
            <person name="Hayashi T."/>
        </authorList>
    </citation>
    <scope>NUCLEOTIDE SEQUENCE [LARGE SCALE GENOMIC DNA]</scope>
    <source>
        <strain evidence="7">JCM6368</strain>
    </source>
</reference>
<proteinExistence type="predicted"/>
<evidence type="ECO:0000313" key="7">
    <source>
        <dbReference type="Proteomes" id="UP000069705"/>
    </source>
</evidence>
<dbReference type="AlphaFoldDB" id="A0A100WQM5"/>
<comment type="caution">
    <text evidence="6">The sequence shown here is derived from an EMBL/GenBank/DDBJ whole genome shotgun (WGS) entry which is preliminary data.</text>
</comment>
<sequence>MTTQINQAPPPDPYNNSLRAQILRNFATYDGPPAYKPWRAPLRTPTSVDHLLAGYTPKRLSIPVAMIDRPYFHNQIPWAVELTGTTNSLAIGGKPQAGKTTFLQTLIVAGARTHAPKDLQFFCLDFSSGKLRPLEGLPHVASVATRIEVARIRRTLAQLTAIANFREKVISDHHGLDWASYLQERHNPQHLASRDPYSDIVFIIDGWDNFTTDDWLPDDAIQGEHDKYIEQVTSLARRGANIGIHLAIGLNRWTALRTTIRSSIGLKIDLSPADINDTGIELTRVVNEIPPKSPGRALSTHAKDYDGIEDAYMHLMVGAPRLDGLDTMAGIAQTFATTVATITEQWKNETSFPPKMEMLPAHLSYADVTTKAPPAKHEDPEHLRWSLPVGLMESTLEPLVLNVMQDPHVLVFGENDSGKTQDLHTIAKAITDRNTPQQVKFVVIDYDGDLEGAVPDEYMAPSATLNDGTVASTYIRNSLELEKSAPLIRAGLEPRRQPANVSKEDRARHSWWSGPEIVLLCDDWHQVITQHPLQYSALQAELAEFIESRTSGFHFIAACHSAQFYTLTSLNKGALGVAWNRGGHVLVHSGNKDEYPGKEIPIRKRRPGEALYIRRRQQRDTVQIAQLP</sequence>
<feature type="domain" description="FtsK" evidence="5">
    <location>
        <begin position="396"/>
        <end position="596"/>
    </location>
</feature>
<dbReference type="InterPro" id="IPR050206">
    <property type="entry name" value="FtsK/SpoIIIE/SftA"/>
</dbReference>
<dbReference type="Proteomes" id="UP000069705">
    <property type="component" value="Unassembled WGS sequence"/>
</dbReference>
<dbReference type="InterPro" id="IPR027417">
    <property type="entry name" value="P-loop_NTPase"/>
</dbReference>
<reference evidence="6 7" key="1">
    <citation type="journal article" date="2016" name="Genome Announc.">
        <title>Draft Genome Sequences of Five Rapidly Growing Mycobacterium Species, M. thermoresistibile, M. fortuitum subsp. acetamidolyticum, M. canariasense, M. brisbanense, and M. novocastrense.</title>
        <authorList>
            <person name="Katahira K."/>
            <person name="Ogura Y."/>
            <person name="Gotoh Y."/>
            <person name="Hayashi T."/>
        </authorList>
    </citation>
    <scope>NUCLEOTIDE SEQUENCE [LARGE SCALE GENOMIC DNA]</scope>
    <source>
        <strain evidence="6 7">JCM6368</strain>
    </source>
</reference>
<name>A0A100WQM5_MYCFO</name>
<dbReference type="GO" id="GO:0003677">
    <property type="term" value="F:DNA binding"/>
    <property type="evidence" value="ECO:0007669"/>
    <property type="project" value="InterPro"/>
</dbReference>
<dbReference type="SUPFAM" id="SSF52540">
    <property type="entry name" value="P-loop containing nucleoside triphosphate hydrolases"/>
    <property type="match status" value="2"/>
</dbReference>
<dbReference type="InterPro" id="IPR002543">
    <property type="entry name" value="FtsK_dom"/>
</dbReference>
<feature type="binding site" evidence="4">
    <location>
        <begin position="93"/>
        <end position="100"/>
    </location>
    <ligand>
        <name>ATP</name>
        <dbReference type="ChEBI" id="CHEBI:30616"/>
    </ligand>
</feature>
<dbReference type="InterPro" id="IPR023837">
    <property type="entry name" value="EccCb-like_Actinobacteria"/>
</dbReference>
<gene>
    <name evidence="6" type="ORF">RMCFA_2634</name>
</gene>
<dbReference type="GO" id="GO:0005524">
    <property type="term" value="F:ATP binding"/>
    <property type="evidence" value="ECO:0007669"/>
    <property type="project" value="UniProtKB-UniRule"/>
</dbReference>
<dbReference type="PROSITE" id="PS50901">
    <property type="entry name" value="FTSK"/>
    <property type="match status" value="2"/>
</dbReference>
<evidence type="ECO:0000256" key="1">
    <source>
        <dbReference type="ARBA" id="ARBA00022737"/>
    </source>
</evidence>
<dbReference type="PANTHER" id="PTHR22683">
    <property type="entry name" value="SPORULATION PROTEIN RELATED"/>
    <property type="match status" value="1"/>
</dbReference>
<accession>A0A100WQM5</accession>
<keyword evidence="3 4" id="KW-0067">ATP-binding</keyword>
<dbReference type="Gene3D" id="3.40.50.300">
    <property type="entry name" value="P-loop containing nucleotide triphosphate hydrolases"/>
    <property type="match status" value="2"/>
</dbReference>
<dbReference type="EMBL" id="BCSZ01000025">
    <property type="protein sequence ID" value="GAT02522.1"/>
    <property type="molecule type" value="Genomic_DNA"/>
</dbReference>
<feature type="binding site" evidence="4">
    <location>
        <begin position="413"/>
        <end position="420"/>
    </location>
    <ligand>
        <name>ATP</name>
        <dbReference type="ChEBI" id="CHEBI:30616"/>
    </ligand>
</feature>
<dbReference type="GO" id="GO:0051301">
    <property type="term" value="P:cell division"/>
    <property type="evidence" value="ECO:0007669"/>
    <property type="project" value="UniProtKB-KW"/>
</dbReference>
<evidence type="ECO:0000259" key="5">
    <source>
        <dbReference type="PROSITE" id="PS50901"/>
    </source>
</evidence>